<proteinExistence type="predicted"/>
<accession>J7G2J7</accession>
<sequence>MFWEEENFYSTEKYKLVRISNKIESTIGLIKKNNFSKLKKILLKDKNWFLYFKKKKKKDTYIFFFKYLCIGNNFFYCSQKNFFSLGFYYSVSNFEFPKLSTEIFLLNNCINDFQLNENFLHYFKLFIYNNKNYIRKSTEWCCVYKNFIFFLQKNIETLSVIKKPENEKFHFQEKLKLFLNTNYNFSKNYKKKCEKKKYSFSDLSILFFFSELFFRNSKIQENKIVEFTKEILCKMSLCNFNTSIFKILQYNYIKSLKIILISDFFEKAKYDSTRLEVYSKIYFIKLKYKLLKKSKEFMVLLFYNRNKLKNEMQKFKNSEISFWSESHFNFLRKEIWEINTRYSFLLKKKEENFSEIKFFFFLIKKMFKDKLGKTKRHFKCFGDGRHFRVVLGILSFFFMGNKNFLKNWMVRIIIEYFKFFTKKKIYFFFHFFATKKKMNAIAYKFCKKIQRKTFLIFFNFRNKRIYFALFETIGRVENFLKHSSSF</sequence>
<dbReference type="EMBL" id="CP003682">
    <property type="protein sequence ID" value="AFP65697.1"/>
    <property type="molecule type" value="Genomic_DNA"/>
</dbReference>
<dbReference type="AlphaFoldDB" id="J7G2J7"/>
<reference evidence="1 2" key="1">
    <citation type="journal article" date="2012" name="Genome Biol. Evol.">
        <title>Nucleomorph genome sequence of the cryptophyte alga Chroomonas mesostigmatica CCMP1168 reveals lineage-specific gene loss and genome complexity.</title>
        <authorList>
            <person name="Moore C.E."/>
            <person name="Curtis B."/>
            <person name="Mills T."/>
            <person name="Tanifuji G."/>
            <person name="Archibald J.M."/>
        </authorList>
    </citation>
    <scope>NUCLEOTIDE SEQUENCE [LARGE SCALE GENOMIC DNA]</scope>
    <source>
        <strain evidence="1 2">CCMP1168</strain>
    </source>
</reference>
<protein>
    <submittedName>
        <fullName evidence="1">Uncharacterized protein</fullName>
    </submittedName>
</protein>
<gene>
    <name evidence="1" type="ORF">CMESO_557</name>
</gene>
<evidence type="ECO:0000313" key="2">
    <source>
        <dbReference type="Proteomes" id="UP000243348"/>
    </source>
</evidence>
<dbReference type="Proteomes" id="UP000243348">
    <property type="component" value="Nucleomorph 3"/>
</dbReference>
<name>J7G2J7_9CRYP</name>
<geneLocation type="nucleomorph" evidence="1"/>
<keyword evidence="1" id="KW-0542">Nucleomorph</keyword>
<evidence type="ECO:0000313" key="1">
    <source>
        <dbReference type="EMBL" id="AFP65697.1"/>
    </source>
</evidence>
<organism evidence="1 2">
    <name type="scientific">Chroomonas mesostigmatica CCMP1168</name>
    <dbReference type="NCBI Taxonomy" id="1195612"/>
    <lineage>
        <taxon>Eukaryota</taxon>
        <taxon>Cryptophyceae</taxon>
        <taxon>Pyrenomonadales</taxon>
        <taxon>Chroomonadaceae</taxon>
        <taxon>Chroomonas</taxon>
    </lineage>
</organism>